<dbReference type="GO" id="GO:0006897">
    <property type="term" value="P:endocytosis"/>
    <property type="evidence" value="ECO:0007669"/>
    <property type="project" value="TreeGrafter"/>
</dbReference>
<dbReference type="GO" id="GO:0032456">
    <property type="term" value="P:endocytic recycling"/>
    <property type="evidence" value="ECO:0007669"/>
    <property type="project" value="TreeGrafter"/>
</dbReference>
<proteinExistence type="predicted"/>
<dbReference type="GO" id="GO:0030136">
    <property type="term" value="C:clathrin-coated vesicle"/>
    <property type="evidence" value="ECO:0007669"/>
    <property type="project" value="TreeGrafter"/>
</dbReference>
<dbReference type="PaxDb" id="8022-A0A060YSU4"/>
<gene>
    <name evidence="1" type="ORF">GSONMT00022266001</name>
</gene>
<dbReference type="InterPro" id="IPR040032">
    <property type="entry name" value="DENND1A/B/C"/>
</dbReference>
<reference evidence="1" key="2">
    <citation type="submission" date="2014-03" db="EMBL/GenBank/DDBJ databases">
        <authorList>
            <person name="Genoscope - CEA"/>
        </authorList>
    </citation>
    <scope>NUCLEOTIDE SEQUENCE</scope>
</reference>
<organism evidence="1 2">
    <name type="scientific">Oncorhynchus mykiss</name>
    <name type="common">Rainbow trout</name>
    <name type="synonym">Salmo gairdneri</name>
    <dbReference type="NCBI Taxonomy" id="8022"/>
    <lineage>
        <taxon>Eukaryota</taxon>
        <taxon>Metazoa</taxon>
        <taxon>Chordata</taxon>
        <taxon>Craniata</taxon>
        <taxon>Vertebrata</taxon>
        <taxon>Euteleostomi</taxon>
        <taxon>Actinopterygii</taxon>
        <taxon>Neopterygii</taxon>
        <taxon>Teleostei</taxon>
        <taxon>Protacanthopterygii</taxon>
        <taxon>Salmoniformes</taxon>
        <taxon>Salmonidae</taxon>
        <taxon>Salmoninae</taxon>
        <taxon>Oncorhynchus</taxon>
    </lineage>
</organism>
<evidence type="ECO:0000313" key="2">
    <source>
        <dbReference type="Proteomes" id="UP000193380"/>
    </source>
</evidence>
<dbReference type="GO" id="GO:1901981">
    <property type="term" value="F:phosphatidylinositol phosphate binding"/>
    <property type="evidence" value="ECO:0007669"/>
    <property type="project" value="TreeGrafter"/>
</dbReference>
<feature type="non-terminal residue" evidence="1">
    <location>
        <position position="1"/>
    </location>
</feature>
<protein>
    <submittedName>
        <fullName evidence="1">Uncharacterized protein</fullName>
    </submittedName>
</protein>
<dbReference type="PANTHER" id="PTHR13196:SF22">
    <property type="entry name" value="DENN DOMAIN-CONTAINING PROTEIN 1A"/>
    <property type="match status" value="1"/>
</dbReference>
<reference evidence="1" key="1">
    <citation type="journal article" date="2014" name="Nat. Commun.">
        <title>The rainbow trout genome provides novel insights into evolution after whole-genome duplication in vertebrates.</title>
        <authorList>
            <person name="Berthelot C."/>
            <person name="Brunet F."/>
            <person name="Chalopin D."/>
            <person name="Juanchich A."/>
            <person name="Bernard M."/>
            <person name="Noel B."/>
            <person name="Bento P."/>
            <person name="Da Silva C."/>
            <person name="Labadie K."/>
            <person name="Alberti A."/>
            <person name="Aury J.M."/>
            <person name="Louis A."/>
            <person name="Dehais P."/>
            <person name="Bardou P."/>
            <person name="Montfort J."/>
            <person name="Klopp C."/>
            <person name="Cabau C."/>
            <person name="Gaspin C."/>
            <person name="Thorgaard G.H."/>
            <person name="Boussaha M."/>
            <person name="Quillet E."/>
            <person name="Guyomard R."/>
            <person name="Galiana D."/>
            <person name="Bobe J."/>
            <person name="Volff J.N."/>
            <person name="Genet C."/>
            <person name="Wincker P."/>
            <person name="Jaillon O."/>
            <person name="Roest Crollius H."/>
            <person name="Guiguen Y."/>
        </authorList>
    </citation>
    <scope>NUCLEOTIDE SEQUENCE [LARGE SCALE GENOMIC DNA]</scope>
</reference>
<dbReference type="PANTHER" id="PTHR13196">
    <property type="entry name" value="DENN DOMAIN-CONTAINING"/>
    <property type="match status" value="1"/>
</dbReference>
<dbReference type="AlphaFoldDB" id="A0A060YSU4"/>
<dbReference type="EMBL" id="FR913421">
    <property type="protein sequence ID" value="CDQ92544.1"/>
    <property type="molecule type" value="Genomic_DNA"/>
</dbReference>
<dbReference type="Proteomes" id="UP000193380">
    <property type="component" value="Unassembled WGS sequence"/>
</dbReference>
<evidence type="ECO:0000313" key="1">
    <source>
        <dbReference type="EMBL" id="CDQ92544.1"/>
    </source>
</evidence>
<sequence>FIDGRLDLLNAGEGFSDVFEDEINMGEYAGSDKNYHQWLFTVKKGGGAIFNTVRTKANPAMKTVYKFAKDHARMGIKEVKSRLKQKVPSSLCSAFGFCSSLSMFSLGLTFGRTPTC</sequence>
<dbReference type="GO" id="GO:0005829">
    <property type="term" value="C:cytosol"/>
    <property type="evidence" value="ECO:0007669"/>
    <property type="project" value="TreeGrafter"/>
</dbReference>
<name>A0A060YSU4_ONCMY</name>
<accession>A0A060YSU4</accession>
<dbReference type="GO" id="GO:0005085">
    <property type="term" value="F:guanyl-nucleotide exchange factor activity"/>
    <property type="evidence" value="ECO:0007669"/>
    <property type="project" value="InterPro"/>
</dbReference>
<dbReference type="STRING" id="8022.A0A060YSU4"/>